<dbReference type="RefSeq" id="XP_022651792.1">
    <property type="nucleotide sequence ID" value="XM_022796057.1"/>
</dbReference>
<dbReference type="OrthoDB" id="6519364at2759"/>
<dbReference type="InterPro" id="IPR008974">
    <property type="entry name" value="TRAF-like"/>
</dbReference>
<evidence type="ECO:0000256" key="2">
    <source>
        <dbReference type="ARBA" id="ARBA00022771"/>
    </source>
</evidence>
<evidence type="ECO:0000313" key="4">
    <source>
        <dbReference type="EnsemblMetazoa" id="XP_022651792"/>
    </source>
</evidence>
<dbReference type="GO" id="GO:0008270">
    <property type="term" value="F:zinc ion binding"/>
    <property type="evidence" value="ECO:0007669"/>
    <property type="project" value="UniProtKB-KW"/>
</dbReference>
<dbReference type="Gene3D" id="2.60.210.10">
    <property type="entry name" value="Apoptosis, Tumor Necrosis Factor Receptor Associated Protein 2, Chain A"/>
    <property type="match status" value="1"/>
</dbReference>
<dbReference type="InterPro" id="IPR017907">
    <property type="entry name" value="Znf_RING_CS"/>
</dbReference>
<organism evidence="4 5">
    <name type="scientific">Varroa destructor</name>
    <name type="common">Honeybee mite</name>
    <dbReference type="NCBI Taxonomy" id="109461"/>
    <lineage>
        <taxon>Eukaryota</taxon>
        <taxon>Metazoa</taxon>
        <taxon>Ecdysozoa</taxon>
        <taxon>Arthropoda</taxon>
        <taxon>Chelicerata</taxon>
        <taxon>Arachnida</taxon>
        <taxon>Acari</taxon>
        <taxon>Parasitiformes</taxon>
        <taxon>Mesostigmata</taxon>
        <taxon>Gamasina</taxon>
        <taxon>Dermanyssoidea</taxon>
        <taxon>Varroidae</taxon>
        <taxon>Varroa</taxon>
    </lineage>
</organism>
<proteinExistence type="predicted"/>
<sequence length="357" mass="40518">MPSVRLLIAKTARDSQNKQNVNTVMKKRNFDRMHLVDLPADICPGGVELRPLDATSSRLVSCSICRGHSANAFLASCGHSFCSHCATLRPTEPTEPSADPATRRICQIWCHPCKERKDAERIQVTLILDNMRFACTCGFEGKLREIKNHFWRNPEDGGHREGVEDLEHETEDLQNIDRNAAIDQLREQNEKILGELQDLRLKVESRLDTRLGGKQYISIHIKDLIEQHREKRDEVWSPLYRWWGDGYPCATQIHIDVVKNSSWLGVYHQTFLEAATHPWPMKKRIRFELLNSKGGVVKTYEAPLFVNGKSISRCFAAPLKDGGYGLSKVIKVDKLQQHGDIVSEDGILSLTVEAVSL</sequence>
<evidence type="ECO:0008006" key="6">
    <source>
        <dbReference type="Google" id="ProtNLM"/>
    </source>
</evidence>
<dbReference type="Gene3D" id="3.30.40.10">
    <property type="entry name" value="Zinc/RING finger domain, C3HC4 (zinc finger)"/>
    <property type="match status" value="1"/>
</dbReference>
<keyword evidence="3" id="KW-0862">Zinc</keyword>
<dbReference type="EnsemblMetazoa" id="XM_022796057">
    <property type="protein sequence ID" value="XP_022651792"/>
    <property type="gene ID" value="LOC111246451"/>
</dbReference>
<dbReference type="Proteomes" id="UP000594260">
    <property type="component" value="Unplaced"/>
</dbReference>
<keyword evidence="2" id="KW-0863">Zinc-finger</keyword>
<name>A0A7M7JGH5_VARDE</name>
<evidence type="ECO:0000313" key="5">
    <source>
        <dbReference type="Proteomes" id="UP000594260"/>
    </source>
</evidence>
<dbReference type="SUPFAM" id="SSF57850">
    <property type="entry name" value="RING/U-box"/>
    <property type="match status" value="1"/>
</dbReference>
<protein>
    <recommendedName>
        <fullName evidence="6">RING-type domain-containing protein</fullName>
    </recommendedName>
</protein>
<dbReference type="PROSITE" id="PS00518">
    <property type="entry name" value="ZF_RING_1"/>
    <property type="match status" value="1"/>
</dbReference>
<accession>A0A7M7JGH5</accession>
<evidence type="ECO:0000256" key="3">
    <source>
        <dbReference type="ARBA" id="ARBA00022833"/>
    </source>
</evidence>
<keyword evidence="5" id="KW-1185">Reference proteome</keyword>
<dbReference type="AlphaFoldDB" id="A0A7M7JGH5"/>
<dbReference type="GeneID" id="111246451"/>
<dbReference type="InterPro" id="IPR013083">
    <property type="entry name" value="Znf_RING/FYVE/PHD"/>
</dbReference>
<keyword evidence="1" id="KW-0479">Metal-binding</keyword>
<reference evidence="4" key="1">
    <citation type="submission" date="2021-01" db="UniProtKB">
        <authorList>
            <consortium name="EnsemblMetazoa"/>
        </authorList>
    </citation>
    <scope>IDENTIFICATION</scope>
</reference>
<evidence type="ECO:0000256" key="1">
    <source>
        <dbReference type="ARBA" id="ARBA00022723"/>
    </source>
</evidence>
<dbReference type="InParanoid" id="A0A7M7JGH5"/>
<dbReference type="KEGG" id="vde:111246451"/>